<dbReference type="InterPro" id="IPR052348">
    <property type="entry name" value="Metallopeptidase_M50B"/>
</dbReference>
<evidence type="ECO:0000256" key="11">
    <source>
        <dbReference type="ARBA" id="ARBA00023049"/>
    </source>
</evidence>
<dbReference type="GO" id="GO:0046872">
    <property type="term" value="F:metal ion binding"/>
    <property type="evidence" value="ECO:0007669"/>
    <property type="project" value="UniProtKB-KW"/>
</dbReference>
<evidence type="ECO:0000256" key="2">
    <source>
        <dbReference type="ARBA" id="ARBA00004651"/>
    </source>
</evidence>
<feature type="transmembrane region" description="Helical" evidence="13">
    <location>
        <begin position="81"/>
        <end position="99"/>
    </location>
</feature>
<evidence type="ECO:0000256" key="9">
    <source>
        <dbReference type="ARBA" id="ARBA00022833"/>
    </source>
</evidence>
<feature type="transmembrane region" description="Helical" evidence="13">
    <location>
        <begin position="204"/>
        <end position="234"/>
    </location>
</feature>
<protein>
    <submittedName>
        <fullName evidence="15">Peptidase m50</fullName>
    </submittedName>
</protein>
<sequence>MGILGRDASLFLPSRQTGRRDLDIMLQDFNLTTIIARVIVLLIAFTIHELSHALTADYLGDPTPRHMGRITLNPLKHLDPIGTIMLIVAGFGWAKPVMVNPLNLRGNPRTSMAIVAVAGPLSNVILALLAAIIFRLGLVEFTPNPPSGGASLIGYLMTQFIWINLILAFFNLIPIPPLDGSKILFAILPADLVYRLRPLEQFGFLILMALIFIFPTAIDLLVGAPAGATLSFLIF</sequence>
<keyword evidence="8" id="KW-0378">Hydrolase</keyword>
<evidence type="ECO:0000256" key="4">
    <source>
        <dbReference type="ARBA" id="ARBA00022475"/>
    </source>
</evidence>
<dbReference type="GO" id="GO:0005886">
    <property type="term" value="C:plasma membrane"/>
    <property type="evidence" value="ECO:0007669"/>
    <property type="project" value="UniProtKB-SubCell"/>
</dbReference>
<evidence type="ECO:0000256" key="3">
    <source>
        <dbReference type="ARBA" id="ARBA00007931"/>
    </source>
</evidence>
<comment type="cofactor">
    <cofactor evidence="1">
        <name>Zn(2+)</name>
        <dbReference type="ChEBI" id="CHEBI:29105"/>
    </cofactor>
</comment>
<keyword evidence="4" id="KW-1003">Cell membrane</keyword>
<keyword evidence="11" id="KW-0482">Metalloprotease</keyword>
<evidence type="ECO:0000256" key="6">
    <source>
        <dbReference type="ARBA" id="ARBA00022692"/>
    </source>
</evidence>
<evidence type="ECO:0000256" key="12">
    <source>
        <dbReference type="ARBA" id="ARBA00023136"/>
    </source>
</evidence>
<keyword evidence="9" id="KW-0862">Zinc</keyword>
<evidence type="ECO:0000256" key="5">
    <source>
        <dbReference type="ARBA" id="ARBA00022670"/>
    </source>
</evidence>
<keyword evidence="16" id="KW-1185">Reference proteome</keyword>
<comment type="similarity">
    <text evidence="3">Belongs to the peptidase M50B family.</text>
</comment>
<reference evidence="15" key="1">
    <citation type="submission" date="2016-01" db="EMBL/GenBank/DDBJ databases">
        <authorList>
            <person name="Mcilroy J.S."/>
            <person name="Karst M S."/>
            <person name="Albertsen M."/>
        </authorList>
    </citation>
    <scope>NUCLEOTIDE SEQUENCE</scope>
    <source>
        <strain evidence="15">Cfx-K</strain>
    </source>
</reference>
<dbReference type="Proteomes" id="UP000215027">
    <property type="component" value="Chromosome I"/>
</dbReference>
<dbReference type="AlphaFoldDB" id="A0A160T5S7"/>
<keyword evidence="10 13" id="KW-1133">Transmembrane helix</keyword>
<dbReference type="InterPro" id="IPR008915">
    <property type="entry name" value="Peptidase_M50"/>
</dbReference>
<name>A0A160T5S7_9CHLR</name>
<dbReference type="Pfam" id="PF02163">
    <property type="entry name" value="Peptidase_M50"/>
    <property type="match status" value="2"/>
</dbReference>
<comment type="subcellular location">
    <subcellularLocation>
        <location evidence="2">Cell membrane</location>
        <topology evidence="2">Multi-pass membrane protein</topology>
    </subcellularLocation>
</comment>
<dbReference type="GO" id="GO:0006508">
    <property type="term" value="P:proteolysis"/>
    <property type="evidence" value="ECO:0007669"/>
    <property type="project" value="UniProtKB-KW"/>
</dbReference>
<feature type="domain" description="Peptidase M50" evidence="14">
    <location>
        <begin position="155"/>
        <end position="190"/>
    </location>
</feature>
<keyword evidence="7" id="KW-0479">Metal-binding</keyword>
<feature type="transmembrane region" description="Helical" evidence="13">
    <location>
        <begin position="153"/>
        <end position="173"/>
    </location>
</feature>
<dbReference type="PANTHER" id="PTHR35864:SF1">
    <property type="entry name" value="ZINC METALLOPROTEASE YWHC-RELATED"/>
    <property type="match status" value="1"/>
</dbReference>
<dbReference type="InterPro" id="IPR044537">
    <property type="entry name" value="Rip2-like"/>
</dbReference>
<dbReference type="KEGG" id="pbf:CFX0092_A3426"/>
<evidence type="ECO:0000256" key="10">
    <source>
        <dbReference type="ARBA" id="ARBA00022989"/>
    </source>
</evidence>
<evidence type="ECO:0000256" key="7">
    <source>
        <dbReference type="ARBA" id="ARBA00022723"/>
    </source>
</evidence>
<evidence type="ECO:0000256" key="8">
    <source>
        <dbReference type="ARBA" id="ARBA00022801"/>
    </source>
</evidence>
<evidence type="ECO:0000256" key="13">
    <source>
        <dbReference type="SAM" id="Phobius"/>
    </source>
</evidence>
<keyword evidence="12 13" id="KW-0472">Membrane</keyword>
<evidence type="ECO:0000313" key="15">
    <source>
        <dbReference type="EMBL" id="CUS05304.2"/>
    </source>
</evidence>
<organism evidence="15 16">
    <name type="scientific">Candidatus Promineifilum breve</name>
    <dbReference type="NCBI Taxonomy" id="1806508"/>
    <lineage>
        <taxon>Bacteria</taxon>
        <taxon>Bacillati</taxon>
        <taxon>Chloroflexota</taxon>
        <taxon>Ardenticatenia</taxon>
        <taxon>Candidatus Promineifilales</taxon>
        <taxon>Candidatus Promineifilaceae</taxon>
        <taxon>Candidatus Promineifilum</taxon>
    </lineage>
</organism>
<evidence type="ECO:0000256" key="1">
    <source>
        <dbReference type="ARBA" id="ARBA00001947"/>
    </source>
</evidence>
<feature type="transmembrane region" description="Helical" evidence="13">
    <location>
        <begin position="111"/>
        <end position="133"/>
    </location>
</feature>
<evidence type="ECO:0000313" key="16">
    <source>
        <dbReference type="Proteomes" id="UP000215027"/>
    </source>
</evidence>
<dbReference type="GO" id="GO:0008237">
    <property type="term" value="F:metallopeptidase activity"/>
    <property type="evidence" value="ECO:0007669"/>
    <property type="project" value="UniProtKB-KW"/>
</dbReference>
<dbReference type="EMBL" id="LN890655">
    <property type="protein sequence ID" value="CUS05304.2"/>
    <property type="molecule type" value="Genomic_DNA"/>
</dbReference>
<dbReference type="PANTHER" id="PTHR35864">
    <property type="entry name" value="ZINC METALLOPROTEASE MJ0611-RELATED"/>
    <property type="match status" value="1"/>
</dbReference>
<gene>
    <name evidence="15" type="ORF">CFX0092_A3426</name>
</gene>
<feature type="transmembrane region" description="Helical" evidence="13">
    <location>
        <begin position="29"/>
        <end position="48"/>
    </location>
</feature>
<feature type="domain" description="Peptidase M50" evidence="14">
    <location>
        <begin position="38"/>
        <end position="134"/>
    </location>
</feature>
<dbReference type="CDD" id="cd06158">
    <property type="entry name" value="S2P-M50_like_1"/>
    <property type="match status" value="1"/>
</dbReference>
<keyword evidence="5" id="KW-0645">Protease</keyword>
<proteinExistence type="inferred from homology"/>
<accession>A0A160T5S7</accession>
<evidence type="ECO:0000259" key="14">
    <source>
        <dbReference type="Pfam" id="PF02163"/>
    </source>
</evidence>
<keyword evidence="6 13" id="KW-0812">Transmembrane</keyword>